<evidence type="ECO:0000256" key="1">
    <source>
        <dbReference type="SAM" id="MobiDB-lite"/>
    </source>
</evidence>
<feature type="region of interest" description="Disordered" evidence="1">
    <location>
        <begin position="131"/>
        <end position="180"/>
    </location>
</feature>
<dbReference type="WBParaSite" id="TTAC_0000998401-mRNA-1">
    <property type="protein sequence ID" value="TTAC_0000998401-mRNA-1"/>
    <property type="gene ID" value="TTAC_0000998401"/>
</dbReference>
<feature type="compositionally biased region" description="Low complexity" evidence="1">
    <location>
        <begin position="11"/>
        <end position="28"/>
    </location>
</feature>
<proteinExistence type="predicted"/>
<sequence length="369" mass="39868">GLERKCPPTPSNRLPSSSSSSSAKSSFSDSRHLSRTPPDQSSPWRVVQTSDSQPGLPRAPPPPPSVPVEDSNYLEKRDGEDQDGSTSAANTLTQSIRASFNPLSCREATAENDLNSLLRQLEEVENTMKQLEQDDGGFTRRYSLASSSTTDPNTGCNPSPAPDAPEQVTTSSPLPLATNGHSHIINADQLNAERVARKPMPIPPSVPLRPPSPSNTDYELADDTSVAALLAPSVAICTKPTNMVLHDDDLVDEAQGEREQRNDLQRYCSMEVASPSNQTQANRFSSIDSASVRRSSLAALRPPPPPPPLPSPQSPLGSSNEVSLSDKSVSEFPELFKKLNQVVDLADRLQLNKVLYYSLENALIEVLTP</sequence>
<feature type="compositionally biased region" description="Polar residues" evidence="1">
    <location>
        <begin position="144"/>
        <end position="157"/>
    </location>
</feature>
<dbReference type="Proteomes" id="UP000274429">
    <property type="component" value="Unassembled WGS sequence"/>
</dbReference>
<feature type="compositionally biased region" description="Pro residues" evidence="1">
    <location>
        <begin position="301"/>
        <end position="313"/>
    </location>
</feature>
<evidence type="ECO:0000313" key="2">
    <source>
        <dbReference type="EMBL" id="VDM34949.1"/>
    </source>
</evidence>
<reference evidence="4" key="1">
    <citation type="submission" date="2017-02" db="UniProtKB">
        <authorList>
            <consortium name="WormBaseParasite"/>
        </authorList>
    </citation>
    <scope>IDENTIFICATION</scope>
</reference>
<organism evidence="4">
    <name type="scientific">Hydatigena taeniaeformis</name>
    <name type="common">Feline tapeworm</name>
    <name type="synonym">Taenia taeniaeformis</name>
    <dbReference type="NCBI Taxonomy" id="6205"/>
    <lineage>
        <taxon>Eukaryota</taxon>
        <taxon>Metazoa</taxon>
        <taxon>Spiralia</taxon>
        <taxon>Lophotrochozoa</taxon>
        <taxon>Platyhelminthes</taxon>
        <taxon>Cestoda</taxon>
        <taxon>Eucestoda</taxon>
        <taxon>Cyclophyllidea</taxon>
        <taxon>Taeniidae</taxon>
        <taxon>Hydatigera</taxon>
    </lineage>
</organism>
<dbReference type="EMBL" id="UYWX01021202">
    <property type="protein sequence ID" value="VDM34949.1"/>
    <property type="molecule type" value="Genomic_DNA"/>
</dbReference>
<evidence type="ECO:0000313" key="4">
    <source>
        <dbReference type="WBParaSite" id="TTAC_0000998401-mRNA-1"/>
    </source>
</evidence>
<accession>A0A0R3X8V9</accession>
<dbReference type="STRING" id="6205.A0A0R3X8V9"/>
<feature type="compositionally biased region" description="Polar residues" evidence="1">
    <location>
        <begin position="84"/>
        <end position="93"/>
    </location>
</feature>
<feature type="region of interest" description="Disordered" evidence="1">
    <location>
        <begin position="1"/>
        <end position="93"/>
    </location>
</feature>
<dbReference type="AlphaFoldDB" id="A0A0R3X8V9"/>
<feature type="compositionally biased region" description="Polar residues" evidence="1">
    <location>
        <begin position="37"/>
        <end position="53"/>
    </location>
</feature>
<keyword evidence="3" id="KW-1185">Reference proteome</keyword>
<evidence type="ECO:0000313" key="3">
    <source>
        <dbReference type="Proteomes" id="UP000274429"/>
    </source>
</evidence>
<feature type="region of interest" description="Disordered" evidence="1">
    <location>
        <begin position="293"/>
        <end position="325"/>
    </location>
</feature>
<name>A0A0R3X8V9_HYDTA</name>
<gene>
    <name evidence="2" type="ORF">TTAC_LOCUS9969</name>
</gene>
<reference evidence="2 3" key="2">
    <citation type="submission" date="2018-11" db="EMBL/GenBank/DDBJ databases">
        <authorList>
            <consortium name="Pathogen Informatics"/>
        </authorList>
    </citation>
    <scope>NUCLEOTIDE SEQUENCE [LARGE SCALE GENOMIC DNA]</scope>
</reference>
<feature type="compositionally biased region" description="Pro residues" evidence="1">
    <location>
        <begin position="57"/>
        <end position="66"/>
    </location>
</feature>
<feature type="region of interest" description="Disordered" evidence="1">
    <location>
        <begin position="198"/>
        <end position="219"/>
    </location>
</feature>
<protein>
    <submittedName>
        <fullName evidence="4">PCM1_C domain-containing protein</fullName>
    </submittedName>
</protein>
<dbReference type="OrthoDB" id="6235964at2759"/>
<feature type="compositionally biased region" description="Pro residues" evidence="1">
    <location>
        <begin position="200"/>
        <end position="213"/>
    </location>
</feature>